<dbReference type="CDD" id="cd14752">
    <property type="entry name" value="GH31_N"/>
    <property type="match status" value="1"/>
</dbReference>
<protein>
    <recommendedName>
        <fullName evidence="1">Glycoside hydrolase family 31 N-terminal domain-containing protein</fullName>
    </recommendedName>
</protein>
<dbReference type="Proteomes" id="UP001060895">
    <property type="component" value="Unassembled WGS sequence"/>
</dbReference>
<proteinExistence type="predicted"/>
<dbReference type="SUPFAM" id="SSF74650">
    <property type="entry name" value="Galactose mutarotase-like"/>
    <property type="match status" value="1"/>
</dbReference>
<dbReference type="RefSeq" id="WP_220795215.1">
    <property type="nucleotide sequence ID" value="NZ_BAQP01000041.1"/>
</dbReference>
<accession>A0ABQ0P4Q7</accession>
<dbReference type="InterPro" id="IPR011013">
    <property type="entry name" value="Gal_mutarotase_sf_dom"/>
</dbReference>
<evidence type="ECO:0000313" key="3">
    <source>
        <dbReference type="Proteomes" id="UP001060895"/>
    </source>
</evidence>
<comment type="caution">
    <text evidence="2">The sequence shown here is derived from an EMBL/GenBank/DDBJ whole genome shotgun (WGS) entry which is preliminary data.</text>
</comment>
<reference evidence="2" key="1">
    <citation type="submission" date="2013-04" db="EMBL/GenBank/DDBJ databases">
        <title>The genome sequencing project of 58 acetic acid bacteria.</title>
        <authorList>
            <person name="Okamoto-Kainuma A."/>
            <person name="Ishikawa M."/>
            <person name="Umino S."/>
            <person name="Koizumi Y."/>
            <person name="Shiwa Y."/>
            <person name="Yoshikawa H."/>
            <person name="Matsutani M."/>
            <person name="Matsushita K."/>
        </authorList>
    </citation>
    <scope>NUCLEOTIDE SEQUENCE</scope>
    <source>
        <strain evidence="2">DSM 12717</strain>
    </source>
</reference>
<dbReference type="InterPro" id="IPR025887">
    <property type="entry name" value="Glyco_hydro_31_N_dom"/>
</dbReference>
<gene>
    <name evidence="2" type="ORF">AA12717_1019</name>
</gene>
<dbReference type="EMBL" id="BAQP01000041">
    <property type="protein sequence ID" value="GBQ21863.1"/>
    <property type="molecule type" value="Genomic_DNA"/>
</dbReference>
<evidence type="ECO:0000313" key="2">
    <source>
        <dbReference type="EMBL" id="GBQ21863.1"/>
    </source>
</evidence>
<name>A0ABQ0P4Q7_9PROT</name>
<sequence>MPRPHPEAPPARRGLVKSLSPTAHIFDLGDKPGPLDRRGATYQNWNTDSYTFQERQDPLYKDIPFFLIYDSGHASGVFMDNTWRSTFDFGVDDARQMSFGNAHAGTMGGRFGPGSHQTAIYRSALPNAALIYALYLHGGRNAVARRNTDDAAIIPGIPECRKRVRAGPTGAGRIHVGP</sequence>
<organism evidence="2 3">
    <name type="scientific">Gluconacetobacter sacchari DSM 12717</name>
    <dbReference type="NCBI Taxonomy" id="1307940"/>
    <lineage>
        <taxon>Bacteria</taxon>
        <taxon>Pseudomonadati</taxon>
        <taxon>Pseudomonadota</taxon>
        <taxon>Alphaproteobacteria</taxon>
        <taxon>Acetobacterales</taxon>
        <taxon>Acetobacteraceae</taxon>
        <taxon>Gluconacetobacter</taxon>
    </lineage>
</organism>
<dbReference type="Gene3D" id="2.60.40.1760">
    <property type="entry name" value="glycosyl hydrolase (family 31)"/>
    <property type="match status" value="1"/>
</dbReference>
<feature type="domain" description="Glycoside hydrolase family 31 N-terminal" evidence="1">
    <location>
        <begin position="14"/>
        <end position="88"/>
    </location>
</feature>
<keyword evidence="3" id="KW-1185">Reference proteome</keyword>
<evidence type="ECO:0000259" key="1">
    <source>
        <dbReference type="Pfam" id="PF13802"/>
    </source>
</evidence>
<dbReference type="Pfam" id="PF13802">
    <property type="entry name" value="Gal_mutarotas_2"/>
    <property type="match status" value="1"/>
</dbReference>